<sequence>MRINFQAATRGVSIERMVILPENLWPVDAPLPVPAILPWIEEQHRHGLLVPLVREFEAGREPDLLADIGIYGTEAVGEQERDEQSRTLRFTLNLDLQVVHAAEDRWRRLALYATPFEKP</sequence>
<dbReference type="RefSeq" id="WP_227254479.1">
    <property type="nucleotide sequence ID" value="NZ_CP053452.2"/>
</dbReference>
<dbReference type="AlphaFoldDB" id="A0A6M5YZV4"/>
<reference evidence="2" key="1">
    <citation type="submission" date="2020-05" db="EMBL/GenBank/DDBJ databases">
        <title>Frigoriglobus tundricola gen. nov., sp. nov., a psychrotolerant cellulolytic planctomycete of the family Gemmataceae with two divergent copies of 16S rRNA gene.</title>
        <authorList>
            <person name="Kulichevskaya I.S."/>
            <person name="Ivanova A.A."/>
            <person name="Naumoff D.G."/>
            <person name="Beletsky A.V."/>
            <person name="Rijpstra W.I.C."/>
            <person name="Sinninghe Damste J.S."/>
            <person name="Mardanov A.V."/>
            <person name="Ravin N.V."/>
            <person name="Dedysh S.N."/>
        </authorList>
    </citation>
    <scope>NUCLEOTIDE SEQUENCE [LARGE SCALE GENOMIC DNA]</scope>
    <source>
        <strain evidence="2">PL17</strain>
    </source>
</reference>
<gene>
    <name evidence="1" type="ORF">FTUN_6062</name>
</gene>
<evidence type="ECO:0000313" key="1">
    <source>
        <dbReference type="EMBL" id="QJW98472.1"/>
    </source>
</evidence>
<name>A0A6M5YZV4_9BACT</name>
<evidence type="ECO:0000313" key="2">
    <source>
        <dbReference type="Proteomes" id="UP000503447"/>
    </source>
</evidence>
<keyword evidence="2" id="KW-1185">Reference proteome</keyword>
<dbReference type="EMBL" id="CP053452">
    <property type="protein sequence ID" value="QJW98472.1"/>
    <property type="molecule type" value="Genomic_DNA"/>
</dbReference>
<organism evidence="1 2">
    <name type="scientific">Frigoriglobus tundricola</name>
    <dbReference type="NCBI Taxonomy" id="2774151"/>
    <lineage>
        <taxon>Bacteria</taxon>
        <taxon>Pseudomonadati</taxon>
        <taxon>Planctomycetota</taxon>
        <taxon>Planctomycetia</taxon>
        <taxon>Gemmatales</taxon>
        <taxon>Gemmataceae</taxon>
        <taxon>Frigoriglobus</taxon>
    </lineage>
</organism>
<dbReference type="KEGG" id="ftj:FTUN_6062"/>
<accession>A0A6M5YZV4</accession>
<proteinExistence type="predicted"/>
<protein>
    <submittedName>
        <fullName evidence="1">Uncharacterized protein</fullName>
    </submittedName>
</protein>
<dbReference type="Proteomes" id="UP000503447">
    <property type="component" value="Chromosome"/>
</dbReference>